<dbReference type="InParanoid" id="A0CF85"/>
<dbReference type="AlphaFoldDB" id="A0CF85"/>
<dbReference type="Proteomes" id="UP000000600">
    <property type="component" value="Unassembled WGS sequence"/>
</dbReference>
<gene>
    <name evidence="1" type="ORF">GSPATT00037891001</name>
</gene>
<organism evidence="1 2">
    <name type="scientific">Paramecium tetraurelia</name>
    <dbReference type="NCBI Taxonomy" id="5888"/>
    <lineage>
        <taxon>Eukaryota</taxon>
        <taxon>Sar</taxon>
        <taxon>Alveolata</taxon>
        <taxon>Ciliophora</taxon>
        <taxon>Intramacronucleata</taxon>
        <taxon>Oligohymenophorea</taxon>
        <taxon>Peniculida</taxon>
        <taxon>Parameciidae</taxon>
        <taxon>Paramecium</taxon>
    </lineage>
</organism>
<dbReference type="EMBL" id="CT868068">
    <property type="protein sequence ID" value="CAK69452.1"/>
    <property type="molecule type" value="Genomic_DNA"/>
</dbReference>
<accession>A0CF85</accession>
<dbReference type="GeneID" id="5022634"/>
<dbReference type="KEGG" id="ptm:GSPATT00037891001"/>
<evidence type="ECO:0000313" key="1">
    <source>
        <dbReference type="EMBL" id="CAK69452.1"/>
    </source>
</evidence>
<dbReference type="RefSeq" id="XP_001436849.1">
    <property type="nucleotide sequence ID" value="XM_001436812.1"/>
</dbReference>
<protein>
    <submittedName>
        <fullName evidence="1">Uncharacterized protein</fullName>
    </submittedName>
</protein>
<keyword evidence="2" id="KW-1185">Reference proteome</keyword>
<name>A0CF85_PARTE</name>
<reference evidence="1 2" key="1">
    <citation type="journal article" date="2006" name="Nature">
        <title>Global trends of whole-genome duplications revealed by the ciliate Paramecium tetraurelia.</title>
        <authorList>
            <consortium name="Genoscope"/>
            <person name="Aury J.-M."/>
            <person name="Jaillon O."/>
            <person name="Duret L."/>
            <person name="Noel B."/>
            <person name="Jubin C."/>
            <person name="Porcel B.M."/>
            <person name="Segurens B."/>
            <person name="Daubin V."/>
            <person name="Anthouard V."/>
            <person name="Aiach N."/>
            <person name="Arnaiz O."/>
            <person name="Billaut A."/>
            <person name="Beisson J."/>
            <person name="Blanc I."/>
            <person name="Bouhouche K."/>
            <person name="Camara F."/>
            <person name="Duharcourt S."/>
            <person name="Guigo R."/>
            <person name="Gogendeau D."/>
            <person name="Katinka M."/>
            <person name="Keller A.-M."/>
            <person name="Kissmehl R."/>
            <person name="Klotz C."/>
            <person name="Koll F."/>
            <person name="Le Moue A."/>
            <person name="Lepere C."/>
            <person name="Malinsky S."/>
            <person name="Nowacki M."/>
            <person name="Nowak J.K."/>
            <person name="Plattner H."/>
            <person name="Poulain J."/>
            <person name="Ruiz F."/>
            <person name="Serrano V."/>
            <person name="Zagulski M."/>
            <person name="Dessen P."/>
            <person name="Betermier M."/>
            <person name="Weissenbach J."/>
            <person name="Scarpelli C."/>
            <person name="Schachter V."/>
            <person name="Sperling L."/>
            <person name="Meyer E."/>
            <person name="Cohen J."/>
            <person name="Wincker P."/>
        </authorList>
    </citation>
    <scope>NUCLEOTIDE SEQUENCE [LARGE SCALE GENOMIC DNA]</scope>
    <source>
        <strain evidence="1 2">Stock d4-2</strain>
    </source>
</reference>
<evidence type="ECO:0000313" key="2">
    <source>
        <dbReference type="Proteomes" id="UP000000600"/>
    </source>
</evidence>
<sequence>MRALEKEMDDHELKKYYDLQKKLVKNEVFWVILWIDH</sequence>
<dbReference type="HOGENOM" id="CLU_3352174_0_0_1"/>
<proteinExistence type="predicted"/>